<dbReference type="EMBL" id="MT143113">
    <property type="protein sequence ID" value="QJA92988.1"/>
    <property type="molecule type" value="Genomic_DNA"/>
</dbReference>
<accession>A0A6M3LIS7</accession>
<name>A0A6M3LIS7_9ZZZZ</name>
<proteinExistence type="predicted"/>
<protein>
    <submittedName>
        <fullName evidence="1">Uncharacterized protein</fullName>
    </submittedName>
</protein>
<evidence type="ECO:0000313" key="1">
    <source>
        <dbReference type="EMBL" id="QJA92988.1"/>
    </source>
</evidence>
<reference evidence="1" key="1">
    <citation type="submission" date="2020-03" db="EMBL/GenBank/DDBJ databases">
        <title>The deep terrestrial virosphere.</title>
        <authorList>
            <person name="Holmfeldt K."/>
            <person name="Nilsson E."/>
            <person name="Simone D."/>
            <person name="Lopez-Fernandez M."/>
            <person name="Wu X."/>
            <person name="de Brujin I."/>
            <person name="Lundin D."/>
            <person name="Andersson A."/>
            <person name="Bertilsson S."/>
            <person name="Dopson M."/>
        </authorList>
    </citation>
    <scope>NUCLEOTIDE SEQUENCE</scope>
    <source>
        <strain evidence="1">MM415B04395</strain>
    </source>
</reference>
<sequence>MIRLRVDWINEYKWCHIRRGISGGDLTDGFDEKEQHWTVWEDCHGWNAVRSSP</sequence>
<dbReference type="AlphaFoldDB" id="A0A6M3LIS7"/>
<gene>
    <name evidence="1" type="ORF">MM415B04395_0004</name>
</gene>
<organism evidence="1">
    <name type="scientific">viral metagenome</name>
    <dbReference type="NCBI Taxonomy" id="1070528"/>
    <lineage>
        <taxon>unclassified sequences</taxon>
        <taxon>metagenomes</taxon>
        <taxon>organismal metagenomes</taxon>
    </lineage>
</organism>